<dbReference type="Gene3D" id="3.40.50.720">
    <property type="entry name" value="NAD(P)-binding Rossmann-like Domain"/>
    <property type="match status" value="1"/>
</dbReference>
<evidence type="ECO:0000313" key="5">
    <source>
        <dbReference type="Proteomes" id="UP000187486"/>
    </source>
</evidence>
<keyword evidence="2" id="KW-0560">Oxidoreductase</keyword>
<dbReference type="InterPro" id="IPR036291">
    <property type="entry name" value="NAD(P)-bd_dom_sf"/>
</dbReference>
<dbReference type="PRINTS" id="PR00080">
    <property type="entry name" value="SDRFAMILY"/>
</dbReference>
<evidence type="ECO:0000256" key="1">
    <source>
        <dbReference type="ARBA" id="ARBA00006484"/>
    </source>
</evidence>
<protein>
    <submittedName>
        <fullName evidence="4">Short-chain dehydrogenase</fullName>
    </submittedName>
</protein>
<organism evidence="4 5">
    <name type="scientific">Amycolatopsis coloradensis</name>
    <dbReference type="NCBI Taxonomy" id="76021"/>
    <lineage>
        <taxon>Bacteria</taxon>
        <taxon>Bacillati</taxon>
        <taxon>Actinomycetota</taxon>
        <taxon>Actinomycetes</taxon>
        <taxon>Pseudonocardiales</taxon>
        <taxon>Pseudonocardiaceae</taxon>
        <taxon>Amycolatopsis</taxon>
    </lineage>
</organism>
<evidence type="ECO:0000313" key="4">
    <source>
        <dbReference type="EMBL" id="OLZ44146.1"/>
    </source>
</evidence>
<dbReference type="GO" id="GO:0016491">
    <property type="term" value="F:oxidoreductase activity"/>
    <property type="evidence" value="ECO:0007669"/>
    <property type="project" value="UniProtKB-KW"/>
</dbReference>
<dbReference type="NCBIfam" id="NF005559">
    <property type="entry name" value="PRK07231.1"/>
    <property type="match status" value="1"/>
</dbReference>
<gene>
    <name evidence="4" type="ORF">BS329_37610</name>
</gene>
<name>A0A1R0KFK2_9PSEU</name>
<sequence>MILDRFRLDDKVAVVTGAGRGIGAASAIALAEVGADVVLAARTQSQLLAVAKEVRRRGRRAHVVQSDLSDPDAAAALAGNAMDEFGRLDVVVNNIGGGRPGPLGRSSTESLERAFRFNVSTTDALTRAAAEVMLRGDGGAIVNISSVIGRVAGRGFLAYGTAKAALTHYTRLSAADLSPRIRVNAVAPGTVLTSALRKLVGEGPMRERTEASTPLRRIGDPQDVAAAVLYLATDASAYLTGKVIEVDGGLHALNVDLDLPDL</sequence>
<dbReference type="InterPro" id="IPR057326">
    <property type="entry name" value="KR_dom"/>
</dbReference>
<dbReference type="PRINTS" id="PR00081">
    <property type="entry name" value="GDHRDH"/>
</dbReference>
<dbReference type="CDD" id="cd05233">
    <property type="entry name" value="SDR_c"/>
    <property type="match status" value="1"/>
</dbReference>
<feature type="domain" description="Ketoreductase" evidence="3">
    <location>
        <begin position="11"/>
        <end position="198"/>
    </location>
</feature>
<dbReference type="OrthoDB" id="9803333at2"/>
<dbReference type="Proteomes" id="UP000187486">
    <property type="component" value="Unassembled WGS sequence"/>
</dbReference>
<evidence type="ECO:0000256" key="2">
    <source>
        <dbReference type="ARBA" id="ARBA00023002"/>
    </source>
</evidence>
<reference evidence="4 5" key="1">
    <citation type="submission" date="2016-01" db="EMBL/GenBank/DDBJ databases">
        <title>Amycolatopsis coloradensis genome sequencing and assembly.</title>
        <authorList>
            <person name="Mayilraj S."/>
        </authorList>
    </citation>
    <scope>NUCLEOTIDE SEQUENCE [LARGE SCALE GENOMIC DNA]</scope>
    <source>
        <strain evidence="4 5">DSM 44225</strain>
    </source>
</reference>
<dbReference type="AlphaFoldDB" id="A0A1R0KFK2"/>
<accession>A0A1R0KFK2</accession>
<dbReference type="PANTHER" id="PTHR43639:SF1">
    <property type="entry name" value="SHORT-CHAIN DEHYDROGENASE_REDUCTASE FAMILY PROTEIN"/>
    <property type="match status" value="1"/>
</dbReference>
<proteinExistence type="inferred from homology"/>
<dbReference type="InterPro" id="IPR002347">
    <property type="entry name" value="SDR_fam"/>
</dbReference>
<comment type="similarity">
    <text evidence="1">Belongs to the short-chain dehydrogenases/reductases (SDR) family.</text>
</comment>
<keyword evidence="5" id="KW-1185">Reference proteome</keyword>
<dbReference type="RefSeq" id="WP_076167843.1">
    <property type="nucleotide sequence ID" value="NZ_JBEZVB010000056.1"/>
</dbReference>
<dbReference type="PANTHER" id="PTHR43639">
    <property type="entry name" value="OXIDOREDUCTASE, SHORT-CHAIN DEHYDROGENASE/REDUCTASE FAMILY (AFU_ORTHOLOGUE AFUA_5G02870)"/>
    <property type="match status" value="1"/>
</dbReference>
<dbReference type="EMBL" id="MQUQ01000028">
    <property type="protein sequence ID" value="OLZ44146.1"/>
    <property type="molecule type" value="Genomic_DNA"/>
</dbReference>
<dbReference type="SMART" id="SM00822">
    <property type="entry name" value="PKS_KR"/>
    <property type="match status" value="1"/>
</dbReference>
<dbReference type="Pfam" id="PF13561">
    <property type="entry name" value="adh_short_C2"/>
    <property type="match status" value="1"/>
</dbReference>
<dbReference type="FunFam" id="3.40.50.720:FF:000084">
    <property type="entry name" value="Short-chain dehydrogenase reductase"/>
    <property type="match status" value="1"/>
</dbReference>
<dbReference type="SUPFAM" id="SSF51735">
    <property type="entry name" value="NAD(P)-binding Rossmann-fold domains"/>
    <property type="match status" value="1"/>
</dbReference>
<dbReference type="STRING" id="76021.BS329_37610"/>
<dbReference type="NCBIfam" id="NF005873">
    <property type="entry name" value="PRK07814.1"/>
    <property type="match status" value="1"/>
</dbReference>
<evidence type="ECO:0000259" key="3">
    <source>
        <dbReference type="SMART" id="SM00822"/>
    </source>
</evidence>
<comment type="caution">
    <text evidence="4">The sequence shown here is derived from an EMBL/GenBank/DDBJ whole genome shotgun (WGS) entry which is preliminary data.</text>
</comment>